<dbReference type="Pfam" id="PF01555">
    <property type="entry name" value="N6_N4_Mtase"/>
    <property type="match status" value="1"/>
</dbReference>
<dbReference type="InterPro" id="IPR001091">
    <property type="entry name" value="RM_Methyltransferase"/>
</dbReference>
<dbReference type="SUPFAM" id="SSF53335">
    <property type="entry name" value="S-adenosyl-L-methionine-dependent methyltransferases"/>
    <property type="match status" value="1"/>
</dbReference>
<dbReference type="PROSITE" id="PS00092">
    <property type="entry name" value="N6_MTASE"/>
    <property type="match status" value="1"/>
</dbReference>
<name>A0A8S5TT67_9CAUD</name>
<dbReference type="Gene3D" id="3.40.50.150">
    <property type="entry name" value="Vaccinia Virus protein VP39"/>
    <property type="match status" value="1"/>
</dbReference>
<evidence type="ECO:0000256" key="2">
    <source>
        <dbReference type="ARBA" id="ARBA00022603"/>
    </source>
</evidence>
<dbReference type="GO" id="GO:0008170">
    <property type="term" value="F:N-methyltransferase activity"/>
    <property type="evidence" value="ECO:0007669"/>
    <property type="project" value="InterPro"/>
</dbReference>
<evidence type="ECO:0000256" key="1">
    <source>
        <dbReference type="ARBA" id="ARBA00006594"/>
    </source>
</evidence>
<dbReference type="PIRSF" id="PIRSF036758">
    <property type="entry name" value="Aden_M_ParB"/>
    <property type="match status" value="1"/>
</dbReference>
<dbReference type="InterPro" id="IPR015840">
    <property type="entry name" value="DNA_MeTrfase_ParB"/>
</dbReference>
<dbReference type="InterPro" id="IPR036086">
    <property type="entry name" value="ParB/Sulfiredoxin_sf"/>
</dbReference>
<dbReference type="GO" id="GO:0032259">
    <property type="term" value="P:methylation"/>
    <property type="evidence" value="ECO:0007669"/>
    <property type="project" value="UniProtKB-KW"/>
</dbReference>
<dbReference type="InterPro" id="IPR029063">
    <property type="entry name" value="SAM-dependent_MTases_sf"/>
</dbReference>
<dbReference type="SUPFAM" id="SSF110849">
    <property type="entry name" value="ParB/Sulfiredoxin"/>
    <property type="match status" value="1"/>
</dbReference>
<evidence type="ECO:0000256" key="3">
    <source>
        <dbReference type="ARBA" id="ARBA00022679"/>
    </source>
</evidence>
<protein>
    <submittedName>
        <fullName evidence="5">Adenine specific DNA methyltransferase</fullName>
    </submittedName>
</protein>
<dbReference type="Gene3D" id="3.90.1530.10">
    <property type="entry name" value="Conserved hypothetical protein from pyrococcus furiosus pfu- 392566-001, ParB domain"/>
    <property type="match status" value="1"/>
</dbReference>
<dbReference type="GO" id="GO:0003677">
    <property type="term" value="F:DNA binding"/>
    <property type="evidence" value="ECO:0007669"/>
    <property type="project" value="InterPro"/>
</dbReference>
<dbReference type="InterPro" id="IPR002941">
    <property type="entry name" value="DNA_methylase_N4/N6"/>
</dbReference>
<organism evidence="5">
    <name type="scientific">Siphoviridae sp. ctzm5103</name>
    <dbReference type="NCBI Taxonomy" id="2825750"/>
    <lineage>
        <taxon>Viruses</taxon>
        <taxon>Duplodnaviria</taxon>
        <taxon>Heunggongvirae</taxon>
        <taxon>Uroviricota</taxon>
        <taxon>Caudoviricetes</taxon>
    </lineage>
</organism>
<feature type="domain" description="ParB-like N-terminal" evidence="4">
    <location>
        <begin position="14"/>
        <end position="110"/>
    </location>
</feature>
<dbReference type="EMBL" id="BK015926">
    <property type="protein sequence ID" value="DAF85397.1"/>
    <property type="molecule type" value="Genomic_DNA"/>
</dbReference>
<evidence type="ECO:0000313" key="5">
    <source>
        <dbReference type="EMBL" id="DAF85397.1"/>
    </source>
</evidence>
<dbReference type="InterPro" id="IPR002052">
    <property type="entry name" value="DNA_methylase_N6_adenine_CS"/>
</dbReference>
<proteinExistence type="inferred from homology"/>
<keyword evidence="2 5" id="KW-0489">Methyltransferase</keyword>
<accession>A0A8S5TT67</accession>
<reference evidence="5" key="1">
    <citation type="journal article" date="2021" name="Proc. Natl. Acad. Sci. U.S.A.">
        <title>A Catalog of Tens of Thousands of Viruses from Human Metagenomes Reveals Hidden Associations with Chronic Diseases.</title>
        <authorList>
            <person name="Tisza M.J."/>
            <person name="Buck C.B."/>
        </authorList>
    </citation>
    <scope>NUCLEOTIDE SEQUENCE</scope>
    <source>
        <strain evidence="5">Ctzm5103</strain>
    </source>
</reference>
<dbReference type="InterPro" id="IPR003115">
    <property type="entry name" value="ParB_N"/>
</dbReference>
<dbReference type="PRINTS" id="PR00508">
    <property type="entry name" value="S21N4MTFRASE"/>
</dbReference>
<keyword evidence="3" id="KW-0808">Transferase</keyword>
<sequence length="445" mass="50041">MNIEINCTGSDTIQLHELTEFQGELKERSAGDVEKIIKSIKKHGFSFPFFVWAHAGENGNYINHVLDGHGRLMALQQMAAAGEEIPALPCVYISAKNEAEAKEKLLKLNSQYGHMTADSVAAFLGDIKIDFDELALPDGVLDLGKLEPEETKDDDEAPALKPDEVADSQRGQLYRLGRHYLYCGDSTSAEDMAALMQGTRADLVVTDPPYNVAYTGKTADALKIDNDAMDDAGFKDFLIKAFKTMLEPLKAGGAFYIWHADLKGAIFREALQESGGQLRQCLIWVKNVMTLGRQDWQWRHEPCLYGWKNGANHYWDGRRDLTTVYDEKPDYKKMNKEQLLQEITKLRGDNVPNTIIYEDKPARNEEHPTMKPVKLFQRLIKNSSKEDDAILDPFGGSGTSIIACEKLNRTAYVMELDPHYCDVIRKRWTKWAEENGVNAGSGALK</sequence>
<evidence type="ECO:0000259" key="4">
    <source>
        <dbReference type="SMART" id="SM00470"/>
    </source>
</evidence>
<comment type="similarity">
    <text evidence="1">Belongs to the N(4)/N(6)-methyltransferase family.</text>
</comment>
<dbReference type="SMART" id="SM00470">
    <property type="entry name" value="ParB"/>
    <property type="match status" value="1"/>
</dbReference>